<comment type="caution">
    <text evidence="1">The sequence shown here is derived from an EMBL/GenBank/DDBJ whole genome shotgun (WGS) entry which is preliminary data.</text>
</comment>
<accession>A0AAP7LUT3</accession>
<dbReference type="EMBL" id="LNPX01000005">
    <property type="protein sequence ID" value="OEK58819.1"/>
    <property type="molecule type" value="Genomic_DNA"/>
</dbReference>
<sequence>MSDRTMYVNSVEVINPRFAEAYTYRRNGENLGILGVLAEDGRTWIVHDFMNEVEQRFDSKNKAREFIKNNTPIYV</sequence>
<evidence type="ECO:0000313" key="2">
    <source>
        <dbReference type="Proteomes" id="UP000095464"/>
    </source>
</evidence>
<protein>
    <submittedName>
        <fullName evidence="1">Uncharacterized protein</fullName>
    </submittedName>
</protein>
<evidence type="ECO:0000313" key="1">
    <source>
        <dbReference type="EMBL" id="OEK58819.1"/>
    </source>
</evidence>
<organism evidence="1 2">
    <name type="scientific">Staphylococcus equorum</name>
    <dbReference type="NCBI Taxonomy" id="246432"/>
    <lineage>
        <taxon>Bacteria</taxon>
        <taxon>Bacillati</taxon>
        <taxon>Bacillota</taxon>
        <taxon>Bacilli</taxon>
        <taxon>Bacillales</taxon>
        <taxon>Staphylococcaceae</taxon>
        <taxon>Staphylococcus</taxon>
    </lineage>
</organism>
<gene>
    <name evidence="1" type="ORF">ASS94_01310</name>
</gene>
<dbReference type="Proteomes" id="UP000095464">
    <property type="component" value="Unassembled WGS sequence"/>
</dbReference>
<dbReference type="RefSeq" id="WP_069854395.1">
    <property type="nucleotide sequence ID" value="NZ_LNPX01000005.1"/>
</dbReference>
<reference evidence="2" key="1">
    <citation type="submission" date="2015-11" db="EMBL/GenBank/DDBJ databases">
        <title>Genomic diversity of Staphylococcus saprophyticus strains from urinary tract infections, animal surfaces, and fermented foods.</title>
        <authorList>
            <person name="Wolfe B.E."/>
        </authorList>
    </citation>
    <scope>NUCLEOTIDE SEQUENCE [LARGE SCALE GENOMIC DNA]</scope>
    <source>
        <strain evidence="2">738_7</strain>
    </source>
</reference>
<dbReference type="AlphaFoldDB" id="A0AAP7LUT3"/>
<proteinExistence type="predicted"/>
<name>A0AAP7LUT3_9STAP</name>